<evidence type="ECO:0000256" key="2">
    <source>
        <dbReference type="ARBA" id="ARBA00005571"/>
    </source>
</evidence>
<reference evidence="8 9" key="1">
    <citation type="submission" date="2023-04" db="EMBL/GenBank/DDBJ databases">
        <title>Genome of Basidiobolus ranarum AG-B5.</title>
        <authorList>
            <person name="Stajich J.E."/>
            <person name="Carter-House D."/>
            <person name="Gryganskyi A."/>
        </authorList>
    </citation>
    <scope>NUCLEOTIDE SEQUENCE [LARGE SCALE GENOMIC DNA]</scope>
    <source>
        <strain evidence="8 9">AG-B5</strain>
    </source>
</reference>
<feature type="region of interest" description="Disordered" evidence="7">
    <location>
        <begin position="111"/>
        <end position="148"/>
    </location>
</feature>
<dbReference type="Pfam" id="PF11594">
    <property type="entry name" value="Med28"/>
    <property type="match status" value="1"/>
</dbReference>
<evidence type="ECO:0008006" key="10">
    <source>
        <dbReference type="Google" id="ProtNLM"/>
    </source>
</evidence>
<keyword evidence="6" id="KW-0539">Nucleus</keyword>
<keyword evidence="5" id="KW-0804">Transcription</keyword>
<evidence type="ECO:0000313" key="8">
    <source>
        <dbReference type="EMBL" id="KAK9685672.1"/>
    </source>
</evidence>
<keyword evidence="3" id="KW-0805">Transcription regulation</keyword>
<comment type="subcellular location">
    <subcellularLocation>
        <location evidence="1">Nucleus</location>
    </subcellularLocation>
</comment>
<dbReference type="InterPro" id="IPR021640">
    <property type="entry name" value="Mediator_Med28"/>
</dbReference>
<evidence type="ECO:0000256" key="5">
    <source>
        <dbReference type="ARBA" id="ARBA00023163"/>
    </source>
</evidence>
<keyword evidence="9" id="KW-1185">Reference proteome</keyword>
<evidence type="ECO:0000256" key="1">
    <source>
        <dbReference type="ARBA" id="ARBA00004123"/>
    </source>
</evidence>
<comment type="caution">
    <text evidence="8">The sequence shown here is derived from an EMBL/GenBank/DDBJ whole genome shotgun (WGS) entry which is preliminary data.</text>
</comment>
<sequence length="148" mass="17015">MLEKLNELDQDFLSTLQHISSASDRTSVDQTAFSLETNIAKFIRLAKDLENQLTQLKDQQFSDEAATLEEEIKTLNEDIQTKDQVIGKYVEQLKEWESELNSLEERDAEIMLKGSEGSSDMSRIQPTEPTQPTQPQPDLMQDVEFEEF</sequence>
<evidence type="ECO:0000256" key="3">
    <source>
        <dbReference type="ARBA" id="ARBA00023015"/>
    </source>
</evidence>
<proteinExistence type="inferred from homology"/>
<dbReference type="Proteomes" id="UP001479436">
    <property type="component" value="Unassembled WGS sequence"/>
</dbReference>
<evidence type="ECO:0000256" key="6">
    <source>
        <dbReference type="ARBA" id="ARBA00023242"/>
    </source>
</evidence>
<keyword evidence="4" id="KW-0175">Coiled coil</keyword>
<organism evidence="8 9">
    <name type="scientific">Basidiobolus ranarum</name>
    <dbReference type="NCBI Taxonomy" id="34480"/>
    <lineage>
        <taxon>Eukaryota</taxon>
        <taxon>Fungi</taxon>
        <taxon>Fungi incertae sedis</taxon>
        <taxon>Zoopagomycota</taxon>
        <taxon>Entomophthoromycotina</taxon>
        <taxon>Basidiobolomycetes</taxon>
        <taxon>Basidiobolales</taxon>
        <taxon>Basidiobolaceae</taxon>
        <taxon>Basidiobolus</taxon>
    </lineage>
</organism>
<dbReference type="EMBL" id="JASJQH010008962">
    <property type="protein sequence ID" value="KAK9685672.1"/>
    <property type="molecule type" value="Genomic_DNA"/>
</dbReference>
<protein>
    <recommendedName>
        <fullName evidence="10">Mediator of RNA polymerase II transcription subunit 4</fullName>
    </recommendedName>
</protein>
<evidence type="ECO:0000256" key="4">
    <source>
        <dbReference type="ARBA" id="ARBA00023054"/>
    </source>
</evidence>
<accession>A0ABR2VN35</accession>
<evidence type="ECO:0000256" key="7">
    <source>
        <dbReference type="SAM" id="MobiDB-lite"/>
    </source>
</evidence>
<feature type="compositionally biased region" description="Low complexity" evidence="7">
    <location>
        <begin position="125"/>
        <end position="137"/>
    </location>
</feature>
<comment type="similarity">
    <text evidence="2">Belongs to the Mediator complex subunit 28 family.</text>
</comment>
<name>A0ABR2VN35_9FUNG</name>
<gene>
    <name evidence="8" type="ORF">K7432_015421</name>
</gene>
<evidence type="ECO:0000313" key="9">
    <source>
        <dbReference type="Proteomes" id="UP001479436"/>
    </source>
</evidence>